<dbReference type="PANTHER" id="PTHR43539">
    <property type="entry name" value="FLAVIN-BINDING MONOOXYGENASE-LIKE PROTEIN (AFU_ORTHOLOGUE AFUA_4G09220)"/>
    <property type="match status" value="1"/>
</dbReference>
<keyword evidence="3" id="KW-0560">Oxidoreductase</keyword>
<dbReference type="Proteomes" id="UP000053263">
    <property type="component" value="Unassembled WGS sequence"/>
</dbReference>
<dbReference type="HOGENOM" id="CLU_015676_1_0_1"/>
<dbReference type="PRINTS" id="PR00411">
    <property type="entry name" value="PNDRDTASEI"/>
</dbReference>
<dbReference type="SUPFAM" id="SSF51905">
    <property type="entry name" value="FAD/NAD(P)-binding domain"/>
    <property type="match status" value="1"/>
</dbReference>
<keyword evidence="2" id="KW-0274">FAD</keyword>
<sequence length="589" mass="64880">MPNPDVQAIVSAWISNFAAAVSAGDAEAVAATFLPEGWLRDVLVFTWDARSLEGYDKILAYLSEHLRGAHITDIKLDDRPHLAPEFSPAGPKTPASIGSAFTFDAPRFRGRGSVRLVATENGEWRALTVLLMMDDIKGHEEAGPESGVYGDHTLAWEDVWAERRAKIEADPQVIILGGGQTGLNVAARFKQMNIPSLVLDQNDRIGDNWRHRYPTLSLHTIRTHHSFLYQPYPANWPMYTPRDKLADWLEQYVRSQDLVVWSNSTILPTPKYDPATKKWTVLVRRNGRNVLLHPAHIVIAVGTLGAPRIPPIQSLDAFAGPVLHASKYTGANPYIGKRVIVVGAGNTAADICQDLSNRGASSVTLVQRTSTCVVTLKWLRDFQSAVYPEGLDQDIADFKNAGMPAGLFLKTLRAQEAESWESERELYDALTKAGVKLNMGIDGGGQPSLILERFGGFWIDVGICKLVISGKVKVKQGAVITSCTPRSVIFSDGSELEADALIFGTGYHSSRDSLKNTFGAEVIDRTTEMWGLDAEGEYKTYRPSGQPGLWYASGDFTMSRFISKQLALQLKAIELGMIPVPNIDVYEER</sequence>
<evidence type="ECO:0008006" key="6">
    <source>
        <dbReference type="Google" id="ProtNLM"/>
    </source>
</evidence>
<dbReference type="GO" id="GO:0004499">
    <property type="term" value="F:N,N-dimethylaniline monooxygenase activity"/>
    <property type="evidence" value="ECO:0007669"/>
    <property type="project" value="InterPro"/>
</dbReference>
<dbReference type="InterPro" id="IPR050982">
    <property type="entry name" value="Auxin_biosynth/cation_transpt"/>
</dbReference>
<dbReference type="AlphaFoldDB" id="A0A0C9SQS3"/>
<protein>
    <recommendedName>
        <fullName evidence="6">FAD/NAD(P)-binding domain-containing protein</fullName>
    </recommendedName>
</protein>
<evidence type="ECO:0000313" key="5">
    <source>
        <dbReference type="Proteomes" id="UP000053263"/>
    </source>
</evidence>
<dbReference type="Pfam" id="PF00743">
    <property type="entry name" value="FMO-like"/>
    <property type="match status" value="1"/>
</dbReference>
<dbReference type="EMBL" id="KN832573">
    <property type="protein sequence ID" value="KII84022.1"/>
    <property type="molecule type" value="Genomic_DNA"/>
</dbReference>
<evidence type="ECO:0000256" key="2">
    <source>
        <dbReference type="ARBA" id="ARBA00022827"/>
    </source>
</evidence>
<dbReference type="InterPro" id="IPR020946">
    <property type="entry name" value="Flavin_mOase-like"/>
</dbReference>
<keyword evidence="5" id="KW-1185">Reference proteome</keyword>
<evidence type="ECO:0000256" key="3">
    <source>
        <dbReference type="ARBA" id="ARBA00023002"/>
    </source>
</evidence>
<dbReference type="GO" id="GO:0050660">
    <property type="term" value="F:flavin adenine dinucleotide binding"/>
    <property type="evidence" value="ECO:0007669"/>
    <property type="project" value="InterPro"/>
</dbReference>
<accession>A0A0C9SQS3</accession>
<dbReference type="InterPro" id="IPR032710">
    <property type="entry name" value="NTF2-like_dom_sf"/>
</dbReference>
<name>A0A0C9SQS3_PLICR</name>
<dbReference type="Gene3D" id="3.10.450.50">
    <property type="match status" value="1"/>
</dbReference>
<organism evidence="4 5">
    <name type="scientific">Plicaturopsis crispa FD-325 SS-3</name>
    <dbReference type="NCBI Taxonomy" id="944288"/>
    <lineage>
        <taxon>Eukaryota</taxon>
        <taxon>Fungi</taxon>
        <taxon>Dikarya</taxon>
        <taxon>Basidiomycota</taxon>
        <taxon>Agaricomycotina</taxon>
        <taxon>Agaricomycetes</taxon>
        <taxon>Agaricomycetidae</taxon>
        <taxon>Amylocorticiales</taxon>
        <taxon>Amylocorticiaceae</taxon>
        <taxon>Plicatura</taxon>
        <taxon>Plicaturopsis crispa</taxon>
    </lineage>
</organism>
<dbReference type="GO" id="GO:0050661">
    <property type="term" value="F:NADP binding"/>
    <property type="evidence" value="ECO:0007669"/>
    <property type="project" value="InterPro"/>
</dbReference>
<dbReference type="SUPFAM" id="SSF54427">
    <property type="entry name" value="NTF2-like"/>
    <property type="match status" value="1"/>
</dbReference>
<dbReference type="OrthoDB" id="74360at2759"/>
<evidence type="ECO:0000313" key="4">
    <source>
        <dbReference type="EMBL" id="KII84022.1"/>
    </source>
</evidence>
<reference evidence="4 5" key="1">
    <citation type="submission" date="2014-06" db="EMBL/GenBank/DDBJ databases">
        <title>Evolutionary Origins and Diversification of the Mycorrhizal Mutualists.</title>
        <authorList>
            <consortium name="DOE Joint Genome Institute"/>
            <consortium name="Mycorrhizal Genomics Consortium"/>
            <person name="Kohler A."/>
            <person name="Kuo A."/>
            <person name="Nagy L.G."/>
            <person name="Floudas D."/>
            <person name="Copeland A."/>
            <person name="Barry K.W."/>
            <person name="Cichocki N."/>
            <person name="Veneault-Fourrey C."/>
            <person name="LaButti K."/>
            <person name="Lindquist E.A."/>
            <person name="Lipzen A."/>
            <person name="Lundell T."/>
            <person name="Morin E."/>
            <person name="Murat C."/>
            <person name="Riley R."/>
            <person name="Ohm R."/>
            <person name="Sun H."/>
            <person name="Tunlid A."/>
            <person name="Henrissat B."/>
            <person name="Grigoriev I.V."/>
            <person name="Hibbett D.S."/>
            <person name="Martin F."/>
        </authorList>
    </citation>
    <scope>NUCLEOTIDE SEQUENCE [LARGE SCALE GENOMIC DNA]</scope>
    <source>
        <strain evidence="4 5">FD-325 SS-3</strain>
    </source>
</reference>
<dbReference type="InterPro" id="IPR036188">
    <property type="entry name" value="FAD/NAD-bd_sf"/>
</dbReference>
<evidence type="ECO:0000256" key="1">
    <source>
        <dbReference type="ARBA" id="ARBA00022630"/>
    </source>
</evidence>
<proteinExistence type="predicted"/>
<dbReference type="Gene3D" id="3.50.50.60">
    <property type="entry name" value="FAD/NAD(P)-binding domain"/>
    <property type="match status" value="1"/>
</dbReference>
<keyword evidence="1" id="KW-0285">Flavoprotein</keyword>
<gene>
    <name evidence="4" type="ORF">PLICRDRAFT_436694</name>
</gene>
<dbReference type="PANTHER" id="PTHR43539:SF68">
    <property type="entry name" value="FLAVIN-BINDING MONOOXYGENASE-LIKE PROTEIN (AFU_ORTHOLOGUE AFUA_4G09220)"/>
    <property type="match status" value="1"/>
</dbReference>